<keyword evidence="4" id="KW-1185">Reference proteome</keyword>
<evidence type="ECO:0000313" key="4">
    <source>
        <dbReference type="Proteomes" id="UP000547209"/>
    </source>
</evidence>
<dbReference type="Pfam" id="PF22725">
    <property type="entry name" value="GFO_IDH_MocA_C3"/>
    <property type="match status" value="1"/>
</dbReference>
<feature type="domain" description="GFO/IDH/MocA-like oxidoreductase" evidence="2">
    <location>
        <begin position="135"/>
        <end position="259"/>
    </location>
</feature>
<dbReference type="Gene3D" id="3.40.50.720">
    <property type="entry name" value="NAD(P)-binding Rossmann-like Domain"/>
    <property type="match status" value="1"/>
</dbReference>
<dbReference type="Pfam" id="PF01408">
    <property type="entry name" value="GFO_IDH_MocA"/>
    <property type="match status" value="1"/>
</dbReference>
<dbReference type="InterPro" id="IPR036291">
    <property type="entry name" value="NAD(P)-bd_dom_sf"/>
</dbReference>
<dbReference type="AlphaFoldDB" id="A0A7X0RSU5"/>
<protein>
    <submittedName>
        <fullName evidence="3">Gfo/Idh/MocA family oxidoreductase</fullName>
    </submittedName>
</protein>
<dbReference type="EMBL" id="JACJVP010000024">
    <property type="protein sequence ID" value="MBB6671836.1"/>
    <property type="molecule type" value="Genomic_DNA"/>
</dbReference>
<dbReference type="Gene3D" id="3.30.360.10">
    <property type="entry name" value="Dihydrodipicolinate Reductase, domain 2"/>
    <property type="match status" value="1"/>
</dbReference>
<reference evidence="3 4" key="1">
    <citation type="submission" date="2020-08" db="EMBL/GenBank/DDBJ databases">
        <title>Cohnella phylogeny.</title>
        <authorList>
            <person name="Dunlap C."/>
        </authorList>
    </citation>
    <scope>NUCLEOTIDE SEQUENCE [LARGE SCALE GENOMIC DNA]</scope>
    <source>
        <strain evidence="3 4">DSM 28246</strain>
    </source>
</reference>
<evidence type="ECO:0000313" key="3">
    <source>
        <dbReference type="EMBL" id="MBB6671836.1"/>
    </source>
</evidence>
<dbReference type="InterPro" id="IPR000683">
    <property type="entry name" value="Gfo/Idh/MocA-like_OxRdtase_N"/>
</dbReference>
<comment type="caution">
    <text evidence="3">The sequence shown here is derived from an EMBL/GenBank/DDBJ whole genome shotgun (WGS) entry which is preliminary data.</text>
</comment>
<evidence type="ECO:0000259" key="1">
    <source>
        <dbReference type="Pfam" id="PF01408"/>
    </source>
</evidence>
<evidence type="ECO:0000259" key="2">
    <source>
        <dbReference type="Pfam" id="PF22725"/>
    </source>
</evidence>
<dbReference type="GO" id="GO:0000166">
    <property type="term" value="F:nucleotide binding"/>
    <property type="evidence" value="ECO:0007669"/>
    <property type="project" value="InterPro"/>
</dbReference>
<organism evidence="3 4">
    <name type="scientific">Cohnella nanjingensis</name>
    <dbReference type="NCBI Taxonomy" id="1387779"/>
    <lineage>
        <taxon>Bacteria</taxon>
        <taxon>Bacillati</taxon>
        <taxon>Bacillota</taxon>
        <taxon>Bacilli</taxon>
        <taxon>Bacillales</taxon>
        <taxon>Paenibacillaceae</taxon>
        <taxon>Cohnella</taxon>
    </lineage>
</organism>
<dbReference type="PANTHER" id="PTHR43249">
    <property type="entry name" value="UDP-N-ACETYL-2-AMINO-2-DEOXY-D-GLUCURONATE OXIDASE"/>
    <property type="match status" value="1"/>
</dbReference>
<dbReference type="RefSeq" id="WP_185143318.1">
    <property type="nucleotide sequence ID" value="NZ_JACJVP010000024.1"/>
</dbReference>
<proteinExistence type="predicted"/>
<feature type="domain" description="Gfo/Idh/MocA-like oxidoreductase N-terminal" evidence="1">
    <location>
        <begin position="5"/>
        <end position="125"/>
    </location>
</feature>
<dbReference type="SUPFAM" id="SSF51735">
    <property type="entry name" value="NAD(P)-binding Rossmann-fold domains"/>
    <property type="match status" value="1"/>
</dbReference>
<dbReference type="InterPro" id="IPR055170">
    <property type="entry name" value="GFO_IDH_MocA-like_dom"/>
</dbReference>
<name>A0A7X0RSU5_9BACL</name>
<gene>
    <name evidence="3" type="ORF">H7C19_14190</name>
</gene>
<dbReference type="Proteomes" id="UP000547209">
    <property type="component" value="Unassembled WGS sequence"/>
</dbReference>
<dbReference type="InterPro" id="IPR052515">
    <property type="entry name" value="Gfo/Idh/MocA_Oxidoreductase"/>
</dbReference>
<accession>A0A7X0RSU5</accession>
<dbReference type="PANTHER" id="PTHR43249:SF1">
    <property type="entry name" value="D-GLUCOSIDE 3-DEHYDROGENASE"/>
    <property type="match status" value="1"/>
</dbReference>
<dbReference type="SUPFAM" id="SSF55347">
    <property type="entry name" value="Glyceraldehyde-3-phosphate dehydrogenase-like, C-terminal domain"/>
    <property type="match status" value="1"/>
</dbReference>
<sequence length="387" mass="42524">MTNKLRIGIIGMGNMGSDHAKKLARGTVPEVELAAVSEMDAARLEATKAYLPADIGYFSSADALMDSGLCDAVLIATPHYDHPRLAIMAFERGLHVLCEKPAGVYTKQVREMNEKAQASGVTFAMMFNQRTNPMYRKMHELVNGGELGAIKRVNWIITDWYRTQAYYDSGSWRATWAGEGGGVLINQCPHNIDLLQWICGMPAKVRAFCHEGKWHRIEVEDDVTAYLEFPNGATGVFITTTADLPGTNRLEITLEMGKLVCENDAITLHKLSRNEREYCFESKDGFARPSVEVSVVKAEGDNSQHMGVIAAFAKAVLSGEPLVADGAEGIRSLELSNAMHLSSWLGETVELPIDEERYLAELFKRIAASGQKATEAVLFDPQGSFGS</sequence>